<feature type="transmembrane region" description="Helical" evidence="2">
    <location>
        <begin position="130"/>
        <end position="148"/>
    </location>
</feature>
<evidence type="ECO:0000313" key="5">
    <source>
        <dbReference type="Proteomes" id="UP000824136"/>
    </source>
</evidence>
<reference evidence="4" key="1">
    <citation type="submission" date="2020-10" db="EMBL/GenBank/DDBJ databases">
        <authorList>
            <person name="Gilroy R."/>
        </authorList>
    </citation>
    <scope>NUCLEOTIDE SEQUENCE</scope>
    <source>
        <strain evidence="4">CHK33-4379</strain>
    </source>
</reference>
<dbReference type="Gene3D" id="1.10.260.40">
    <property type="entry name" value="lambda repressor-like DNA-binding domains"/>
    <property type="match status" value="1"/>
</dbReference>
<comment type="caution">
    <text evidence="4">The sequence shown here is derived from an EMBL/GenBank/DDBJ whole genome shotgun (WGS) entry which is preliminary data.</text>
</comment>
<dbReference type="InterPro" id="IPR010982">
    <property type="entry name" value="Lambda_DNA-bd_dom_sf"/>
</dbReference>
<gene>
    <name evidence="4" type="ORF">IAC39_03160</name>
</gene>
<dbReference type="PANTHER" id="PTHR46558">
    <property type="entry name" value="TRACRIPTIONAL REGULATORY PROTEIN-RELATED-RELATED"/>
    <property type="match status" value="1"/>
</dbReference>
<dbReference type="CDD" id="cd00093">
    <property type="entry name" value="HTH_XRE"/>
    <property type="match status" value="1"/>
</dbReference>
<dbReference type="GO" id="GO:0003677">
    <property type="term" value="F:DNA binding"/>
    <property type="evidence" value="ECO:0007669"/>
    <property type="project" value="UniProtKB-KW"/>
</dbReference>
<keyword evidence="1" id="KW-0238">DNA-binding</keyword>
<dbReference type="PROSITE" id="PS50943">
    <property type="entry name" value="HTH_CROC1"/>
    <property type="match status" value="1"/>
</dbReference>
<dbReference type="InterPro" id="IPR001387">
    <property type="entry name" value="Cro/C1-type_HTH"/>
</dbReference>
<evidence type="ECO:0000256" key="1">
    <source>
        <dbReference type="ARBA" id="ARBA00023125"/>
    </source>
</evidence>
<dbReference type="AlphaFoldDB" id="A0A9D1GTE4"/>
<keyword evidence="2" id="KW-0472">Membrane</keyword>
<dbReference type="PANTHER" id="PTHR46558:SF13">
    <property type="entry name" value="HTH-TYPE TRANSCRIPTIONAL REGULATOR IMMR"/>
    <property type="match status" value="1"/>
</dbReference>
<name>A0A9D1GTE4_9FIRM</name>
<protein>
    <submittedName>
        <fullName evidence="4">Helix-turn-helix domain-containing protein</fullName>
    </submittedName>
</protein>
<sequence length="154" mass="17029">MALSEKLYTLRKKSGLSQEQLAEQLSVSRQAISKWESGQSVPESDKLIVISNYFKVSLDYLLKEDDEEQNSSEKVETTLQTSDKTKWLLGIISCIGGVICLIVWGLISILNPEASTHLSESSMIHIDGNGIFLIFCIVAIVVGAVLLLKNTKKK</sequence>
<dbReference type="SMART" id="SM00530">
    <property type="entry name" value="HTH_XRE"/>
    <property type="match status" value="1"/>
</dbReference>
<dbReference type="Proteomes" id="UP000824136">
    <property type="component" value="Unassembled WGS sequence"/>
</dbReference>
<evidence type="ECO:0000259" key="3">
    <source>
        <dbReference type="PROSITE" id="PS50943"/>
    </source>
</evidence>
<accession>A0A9D1GTE4</accession>
<dbReference type="Pfam" id="PF01381">
    <property type="entry name" value="HTH_3"/>
    <property type="match status" value="1"/>
</dbReference>
<keyword evidence="2" id="KW-1133">Transmembrane helix</keyword>
<dbReference type="SUPFAM" id="SSF47413">
    <property type="entry name" value="lambda repressor-like DNA-binding domains"/>
    <property type="match status" value="1"/>
</dbReference>
<reference evidence="4" key="2">
    <citation type="journal article" date="2021" name="PeerJ">
        <title>Extensive microbial diversity within the chicken gut microbiome revealed by metagenomics and culture.</title>
        <authorList>
            <person name="Gilroy R."/>
            <person name="Ravi A."/>
            <person name="Getino M."/>
            <person name="Pursley I."/>
            <person name="Horton D.L."/>
            <person name="Alikhan N.F."/>
            <person name="Baker D."/>
            <person name="Gharbi K."/>
            <person name="Hall N."/>
            <person name="Watson M."/>
            <person name="Adriaenssens E.M."/>
            <person name="Foster-Nyarko E."/>
            <person name="Jarju S."/>
            <person name="Secka A."/>
            <person name="Antonio M."/>
            <person name="Oren A."/>
            <person name="Chaudhuri R.R."/>
            <person name="La Ragione R."/>
            <person name="Hildebrand F."/>
            <person name="Pallen M.J."/>
        </authorList>
    </citation>
    <scope>NUCLEOTIDE SEQUENCE</scope>
    <source>
        <strain evidence="4">CHK33-4379</strain>
    </source>
</reference>
<feature type="domain" description="HTH cro/C1-type" evidence="3">
    <location>
        <begin position="7"/>
        <end position="61"/>
    </location>
</feature>
<evidence type="ECO:0000256" key="2">
    <source>
        <dbReference type="SAM" id="Phobius"/>
    </source>
</evidence>
<keyword evidence="2" id="KW-0812">Transmembrane</keyword>
<proteinExistence type="predicted"/>
<feature type="transmembrane region" description="Helical" evidence="2">
    <location>
        <begin position="87"/>
        <end position="110"/>
    </location>
</feature>
<organism evidence="4 5">
    <name type="scientific">Candidatus Faeciplasma pullistercoris</name>
    <dbReference type="NCBI Taxonomy" id="2840800"/>
    <lineage>
        <taxon>Bacteria</taxon>
        <taxon>Bacillati</taxon>
        <taxon>Bacillota</taxon>
        <taxon>Clostridia</taxon>
        <taxon>Eubacteriales</taxon>
        <taxon>Oscillospiraceae</taxon>
        <taxon>Oscillospiraceae incertae sedis</taxon>
        <taxon>Candidatus Faeciplasma</taxon>
    </lineage>
</organism>
<dbReference type="EMBL" id="DVLL01000013">
    <property type="protein sequence ID" value="HIT58699.1"/>
    <property type="molecule type" value="Genomic_DNA"/>
</dbReference>
<evidence type="ECO:0000313" key="4">
    <source>
        <dbReference type="EMBL" id="HIT58699.1"/>
    </source>
</evidence>